<evidence type="ECO:0000259" key="3">
    <source>
        <dbReference type="Pfam" id="PF02230"/>
    </source>
</evidence>
<evidence type="ECO:0000313" key="5">
    <source>
        <dbReference type="Proteomes" id="UP000295411"/>
    </source>
</evidence>
<dbReference type="OrthoDB" id="9780848at2"/>
<dbReference type="GO" id="GO:0016787">
    <property type="term" value="F:hydrolase activity"/>
    <property type="evidence" value="ECO:0007669"/>
    <property type="project" value="UniProtKB-KW"/>
</dbReference>
<proteinExistence type="inferred from homology"/>
<gene>
    <name evidence="4" type="ORF">E2F48_06945</name>
</gene>
<dbReference type="Gene3D" id="3.40.50.1820">
    <property type="entry name" value="alpha/beta hydrolase"/>
    <property type="match status" value="1"/>
</dbReference>
<evidence type="ECO:0000256" key="1">
    <source>
        <dbReference type="ARBA" id="ARBA00006499"/>
    </source>
</evidence>
<keyword evidence="2" id="KW-0378">Hydrolase</keyword>
<dbReference type="InterPro" id="IPR003140">
    <property type="entry name" value="PLipase/COase/thioEstase"/>
</dbReference>
<dbReference type="Proteomes" id="UP000295411">
    <property type="component" value="Unassembled WGS sequence"/>
</dbReference>
<dbReference type="InterPro" id="IPR050565">
    <property type="entry name" value="LYPA1-2/EST-like"/>
</dbReference>
<sequence>MTKTGPAPLSTPVWDPVTLWSRPESERAGTPLLVLFHGYMADERDLMGLADYLPEEFTVVSVRAPHAEDQGYSWFPLSRDAGYSVEAVVDALTPLAEWLDAIRAPHSSVSLLGFSMGMGVATSLLRHRPGDFATVVGLSGFAVPPEGHPFFQDEALAGQQVPFFWGRDQADEVISSSMVEYTHRWATSTTRLTKVLYPTMGHSISQQELAHVREFLTLTVLNAPSGGTGGS</sequence>
<name>A0A4R5U090_9MICC</name>
<keyword evidence="5" id="KW-1185">Reference proteome</keyword>
<dbReference type="PANTHER" id="PTHR10655:SF17">
    <property type="entry name" value="LYSOPHOSPHOLIPASE-LIKE PROTEIN 1"/>
    <property type="match status" value="1"/>
</dbReference>
<dbReference type="EMBL" id="SMTK01000002">
    <property type="protein sequence ID" value="TDK26891.1"/>
    <property type="molecule type" value="Genomic_DNA"/>
</dbReference>
<dbReference type="Pfam" id="PF02230">
    <property type="entry name" value="Abhydrolase_2"/>
    <property type="match status" value="1"/>
</dbReference>
<organism evidence="4 5">
    <name type="scientific">Arthrobacter crusticola</name>
    <dbReference type="NCBI Taxonomy" id="2547960"/>
    <lineage>
        <taxon>Bacteria</taxon>
        <taxon>Bacillati</taxon>
        <taxon>Actinomycetota</taxon>
        <taxon>Actinomycetes</taxon>
        <taxon>Micrococcales</taxon>
        <taxon>Micrococcaceae</taxon>
        <taxon>Arthrobacter</taxon>
    </lineage>
</organism>
<comment type="caution">
    <text evidence="4">The sequence shown here is derived from an EMBL/GenBank/DDBJ whole genome shotgun (WGS) entry which is preliminary data.</text>
</comment>
<dbReference type="InterPro" id="IPR029058">
    <property type="entry name" value="AB_hydrolase_fold"/>
</dbReference>
<dbReference type="PANTHER" id="PTHR10655">
    <property type="entry name" value="LYSOPHOSPHOLIPASE-RELATED"/>
    <property type="match status" value="1"/>
</dbReference>
<accession>A0A4R5U090</accession>
<feature type="domain" description="Phospholipase/carboxylesterase/thioesterase" evidence="3">
    <location>
        <begin position="26"/>
        <end position="218"/>
    </location>
</feature>
<evidence type="ECO:0000313" key="4">
    <source>
        <dbReference type="EMBL" id="TDK26891.1"/>
    </source>
</evidence>
<protein>
    <submittedName>
        <fullName evidence="4">Phospholipase</fullName>
    </submittedName>
</protein>
<reference evidence="4 5" key="1">
    <citation type="submission" date="2019-03" db="EMBL/GenBank/DDBJ databases">
        <title>Arthrobacter sp. nov., an bacterium isolated from biocrust in Mu Us Desert.</title>
        <authorList>
            <person name="Lixiong L."/>
        </authorList>
    </citation>
    <scope>NUCLEOTIDE SEQUENCE [LARGE SCALE GENOMIC DNA]</scope>
    <source>
        <strain evidence="4 5">SLN-3</strain>
    </source>
</reference>
<dbReference type="RefSeq" id="WP_133403242.1">
    <property type="nucleotide sequence ID" value="NZ_SMTK01000002.1"/>
</dbReference>
<dbReference type="SUPFAM" id="SSF53474">
    <property type="entry name" value="alpha/beta-Hydrolases"/>
    <property type="match status" value="1"/>
</dbReference>
<dbReference type="AlphaFoldDB" id="A0A4R5U090"/>
<evidence type="ECO:0000256" key="2">
    <source>
        <dbReference type="ARBA" id="ARBA00022801"/>
    </source>
</evidence>
<comment type="similarity">
    <text evidence="1">Belongs to the AB hydrolase superfamily. AB hydrolase 2 family.</text>
</comment>